<reference evidence="2 3" key="1">
    <citation type="submission" date="2019-02" db="EMBL/GenBank/DDBJ databases">
        <title>Deep-cultivation of Planctomycetes and their phenomic and genomic characterization uncovers novel biology.</title>
        <authorList>
            <person name="Wiegand S."/>
            <person name="Jogler M."/>
            <person name="Boedeker C."/>
            <person name="Pinto D."/>
            <person name="Vollmers J."/>
            <person name="Rivas-Marin E."/>
            <person name="Kohn T."/>
            <person name="Peeters S.H."/>
            <person name="Heuer A."/>
            <person name="Rast P."/>
            <person name="Oberbeckmann S."/>
            <person name="Bunk B."/>
            <person name="Jeske O."/>
            <person name="Meyerdierks A."/>
            <person name="Storesund J.E."/>
            <person name="Kallscheuer N."/>
            <person name="Luecker S."/>
            <person name="Lage O.M."/>
            <person name="Pohl T."/>
            <person name="Merkel B.J."/>
            <person name="Hornburger P."/>
            <person name="Mueller R.-W."/>
            <person name="Bruemmer F."/>
            <person name="Labrenz M."/>
            <person name="Spormann A.M."/>
            <person name="Op Den Camp H."/>
            <person name="Overmann J."/>
            <person name="Amann R."/>
            <person name="Jetten M.S.M."/>
            <person name="Mascher T."/>
            <person name="Medema M.H."/>
            <person name="Devos D.P."/>
            <person name="Kaster A.-K."/>
            <person name="Ovreas L."/>
            <person name="Rohde M."/>
            <person name="Galperin M.Y."/>
            <person name="Jogler C."/>
        </authorList>
    </citation>
    <scope>NUCLEOTIDE SEQUENCE [LARGE SCALE GENOMIC DNA]</scope>
    <source>
        <strain evidence="2 3">Pla52n</strain>
    </source>
</reference>
<keyword evidence="1" id="KW-1133">Transmembrane helix</keyword>
<accession>A0A5C6B017</accession>
<organism evidence="2 3">
    <name type="scientific">Stieleria varia</name>
    <dbReference type="NCBI Taxonomy" id="2528005"/>
    <lineage>
        <taxon>Bacteria</taxon>
        <taxon>Pseudomonadati</taxon>
        <taxon>Planctomycetota</taxon>
        <taxon>Planctomycetia</taxon>
        <taxon>Pirellulales</taxon>
        <taxon>Pirellulaceae</taxon>
        <taxon>Stieleria</taxon>
    </lineage>
</organism>
<evidence type="ECO:0000256" key="1">
    <source>
        <dbReference type="SAM" id="Phobius"/>
    </source>
</evidence>
<protein>
    <recommendedName>
        <fullName evidence="4">DUF4440 domain-containing protein</fullName>
    </recommendedName>
</protein>
<gene>
    <name evidence="2" type="ORF">Pla52n_26580</name>
</gene>
<dbReference type="SUPFAM" id="SSF54427">
    <property type="entry name" value="NTF2-like"/>
    <property type="match status" value="1"/>
</dbReference>
<evidence type="ECO:0008006" key="4">
    <source>
        <dbReference type="Google" id="ProtNLM"/>
    </source>
</evidence>
<keyword evidence="1" id="KW-0472">Membrane</keyword>
<feature type="transmembrane region" description="Helical" evidence="1">
    <location>
        <begin position="34"/>
        <end position="53"/>
    </location>
</feature>
<dbReference type="InterPro" id="IPR032710">
    <property type="entry name" value="NTF2-like_dom_sf"/>
</dbReference>
<sequence>MMTFLAEQPLMLSILLAVTAAMIGYGYLQSGDKRAGIAALVCGLLIPVVWLIAANIQTDREKILTAIDETAAAVQANDAATAVQIISDPAVRTRAEQELPRYDFSRVNVRNVQIQMLEGSFPPTATVDLDASVTASMKSGGLQNVRVPRRVILTFEKQTDGRWLVTDYDHRPLVGGPDAFSPQRI</sequence>
<name>A0A5C6B017_9BACT</name>
<feature type="transmembrane region" description="Helical" evidence="1">
    <location>
        <begin position="9"/>
        <end position="28"/>
    </location>
</feature>
<dbReference type="Proteomes" id="UP000320176">
    <property type="component" value="Unassembled WGS sequence"/>
</dbReference>
<dbReference type="AlphaFoldDB" id="A0A5C6B017"/>
<dbReference type="OrthoDB" id="281279at2"/>
<evidence type="ECO:0000313" key="3">
    <source>
        <dbReference type="Proteomes" id="UP000320176"/>
    </source>
</evidence>
<comment type="caution">
    <text evidence="2">The sequence shown here is derived from an EMBL/GenBank/DDBJ whole genome shotgun (WGS) entry which is preliminary data.</text>
</comment>
<keyword evidence="3" id="KW-1185">Reference proteome</keyword>
<dbReference type="RefSeq" id="WP_146520009.1">
    <property type="nucleotide sequence ID" value="NZ_CP151726.1"/>
</dbReference>
<keyword evidence="1" id="KW-0812">Transmembrane</keyword>
<evidence type="ECO:0000313" key="2">
    <source>
        <dbReference type="EMBL" id="TWU04616.1"/>
    </source>
</evidence>
<dbReference type="EMBL" id="SJPN01000003">
    <property type="protein sequence ID" value="TWU04616.1"/>
    <property type="molecule type" value="Genomic_DNA"/>
</dbReference>
<proteinExistence type="predicted"/>